<dbReference type="Proteomes" id="UP000570517">
    <property type="component" value="Unassembled WGS sequence"/>
</dbReference>
<accession>A0A850PJI2</accession>
<keyword evidence="10" id="KW-1185">Reference proteome</keyword>
<comment type="similarity">
    <text evidence="2">Belongs to the EccD/Snm4 family.</text>
</comment>
<feature type="transmembrane region" description="Helical" evidence="7">
    <location>
        <begin position="223"/>
        <end position="251"/>
    </location>
</feature>
<feature type="transmembrane region" description="Helical" evidence="7">
    <location>
        <begin position="352"/>
        <end position="374"/>
    </location>
</feature>
<sequence>MLPADCPLGVLLPSMVDLALPGSHPVSDPQRWHLNRLDGQRLDTSMTLQESAVDDGELLLLTTAPSPVPHHRPRDPSGVVAGAAHPGPAVVVRAAAGPVVVIVSAATLAWSGSTADTSAQLWTAAALAAASATGAVAFGRTARELSVVLGLAAVLFAAATGFLTVAGAPWAAAALLSASCGFAVAILLLRTTTTGTATLTALAAVTGAIAATGVIGMTASVPLAAAGAILSVLSLAALSAAPKLVVAVAGLGPSYPEIGDRRAAVAHTILTGLVVGWSSSATLGVTVVSAVALAAAVSPVVATLLAADVGLLLLLRQRSHIDGRRRIVSGAAGLCALIAAHIVAVGVTPQHAPWLCAATVIAGVSALHPAASTAAPTPVIRQGVQVLEYLALAAVIPLAAWVTGVFGLVRNLSLS</sequence>
<dbReference type="InterPro" id="IPR024962">
    <property type="entry name" value="YukD-like"/>
</dbReference>
<keyword evidence="3" id="KW-1003">Cell membrane</keyword>
<gene>
    <name evidence="9" type="ORF">HLY00_5417</name>
</gene>
<evidence type="ECO:0000256" key="2">
    <source>
        <dbReference type="ARBA" id="ARBA00006162"/>
    </source>
</evidence>
<feature type="transmembrane region" description="Helical" evidence="7">
    <location>
        <begin position="119"/>
        <end position="138"/>
    </location>
</feature>
<evidence type="ECO:0000256" key="4">
    <source>
        <dbReference type="ARBA" id="ARBA00022692"/>
    </source>
</evidence>
<evidence type="ECO:0000256" key="6">
    <source>
        <dbReference type="ARBA" id="ARBA00023136"/>
    </source>
</evidence>
<dbReference type="NCBIfam" id="TIGR03920">
    <property type="entry name" value="T7SS_EccD"/>
    <property type="match status" value="1"/>
</dbReference>
<feature type="transmembrane region" description="Helical" evidence="7">
    <location>
        <begin position="170"/>
        <end position="189"/>
    </location>
</feature>
<reference evidence="9 10" key="1">
    <citation type="submission" date="2020-05" db="EMBL/GenBank/DDBJ databases">
        <title>Draft genome sequence of Mycobacterium hippocampi DL, isolated from European seabass, Dicentrarchus labrax, reared in fish farms.</title>
        <authorList>
            <person name="Stathopoulou P."/>
            <person name="Asimakis E."/>
            <person name="Tzokas K."/>
            <person name="Batargias C."/>
            <person name="Tsiamis G."/>
        </authorList>
    </citation>
    <scope>NUCLEOTIDE SEQUENCE [LARGE SCALE GENOMIC DNA]</scope>
    <source>
        <strain evidence="9 10">DL</strain>
    </source>
</reference>
<evidence type="ECO:0000259" key="8">
    <source>
        <dbReference type="Pfam" id="PF19053"/>
    </source>
</evidence>
<evidence type="ECO:0000256" key="5">
    <source>
        <dbReference type="ARBA" id="ARBA00022989"/>
    </source>
</evidence>
<evidence type="ECO:0000256" key="7">
    <source>
        <dbReference type="SAM" id="Phobius"/>
    </source>
</evidence>
<evidence type="ECO:0000256" key="1">
    <source>
        <dbReference type="ARBA" id="ARBA00004651"/>
    </source>
</evidence>
<feature type="transmembrane region" description="Helical" evidence="7">
    <location>
        <begin position="263"/>
        <end position="285"/>
    </location>
</feature>
<feature type="transmembrane region" description="Helical" evidence="7">
    <location>
        <begin position="145"/>
        <end position="164"/>
    </location>
</feature>
<dbReference type="Gene3D" id="3.10.20.90">
    <property type="entry name" value="Phosphatidylinositol 3-kinase Catalytic Subunit, Chain A, domain 1"/>
    <property type="match status" value="1"/>
</dbReference>
<keyword evidence="6 7" id="KW-0472">Membrane</keyword>
<evidence type="ECO:0000256" key="3">
    <source>
        <dbReference type="ARBA" id="ARBA00022475"/>
    </source>
</evidence>
<dbReference type="InterPro" id="IPR006707">
    <property type="entry name" value="T7SS_EccD"/>
</dbReference>
<comment type="caution">
    <text evidence="9">The sequence shown here is derived from an EMBL/GenBank/DDBJ whole genome shotgun (WGS) entry which is preliminary data.</text>
</comment>
<evidence type="ECO:0000313" key="10">
    <source>
        <dbReference type="Proteomes" id="UP000570517"/>
    </source>
</evidence>
<dbReference type="EMBL" id="JABFYL010000024">
    <property type="protein sequence ID" value="NVN50479.1"/>
    <property type="molecule type" value="Genomic_DNA"/>
</dbReference>
<comment type="subcellular location">
    <subcellularLocation>
        <location evidence="1">Cell membrane</location>
        <topology evidence="1">Multi-pass membrane protein</topology>
    </subcellularLocation>
</comment>
<name>A0A850PJI2_9MYCO</name>
<dbReference type="Pfam" id="PF19053">
    <property type="entry name" value="EccD"/>
    <property type="match status" value="1"/>
</dbReference>
<evidence type="ECO:0000313" key="9">
    <source>
        <dbReference type="EMBL" id="NVN50479.1"/>
    </source>
</evidence>
<protein>
    <recommendedName>
        <fullName evidence="8">EccD-like transmembrane domain-containing protein</fullName>
    </recommendedName>
</protein>
<dbReference type="InterPro" id="IPR044049">
    <property type="entry name" value="EccD_transm"/>
</dbReference>
<keyword evidence="5 7" id="KW-1133">Transmembrane helix</keyword>
<dbReference type="AlphaFoldDB" id="A0A850PJI2"/>
<feature type="transmembrane region" description="Helical" evidence="7">
    <location>
        <begin position="196"/>
        <end position="217"/>
    </location>
</feature>
<dbReference type="GO" id="GO:0005886">
    <property type="term" value="C:plasma membrane"/>
    <property type="evidence" value="ECO:0007669"/>
    <property type="project" value="UniProtKB-SubCell"/>
</dbReference>
<feature type="transmembrane region" description="Helical" evidence="7">
    <location>
        <begin position="291"/>
        <end position="315"/>
    </location>
</feature>
<feature type="transmembrane region" description="Helical" evidence="7">
    <location>
        <begin position="327"/>
        <end position="346"/>
    </location>
</feature>
<feature type="transmembrane region" description="Helical" evidence="7">
    <location>
        <begin position="386"/>
        <end position="409"/>
    </location>
</feature>
<feature type="domain" description="EccD-like transmembrane" evidence="8">
    <location>
        <begin position="94"/>
        <end position="412"/>
    </location>
</feature>
<dbReference type="Pfam" id="PF08817">
    <property type="entry name" value="YukD"/>
    <property type="match status" value="1"/>
</dbReference>
<feature type="transmembrane region" description="Helical" evidence="7">
    <location>
        <begin position="90"/>
        <end position="113"/>
    </location>
</feature>
<organism evidence="9 10">
    <name type="scientific">Mycolicibacterium hippocampi</name>
    <dbReference type="NCBI Taxonomy" id="659824"/>
    <lineage>
        <taxon>Bacteria</taxon>
        <taxon>Bacillati</taxon>
        <taxon>Actinomycetota</taxon>
        <taxon>Actinomycetes</taxon>
        <taxon>Mycobacteriales</taxon>
        <taxon>Mycobacteriaceae</taxon>
        <taxon>Mycolicibacterium</taxon>
    </lineage>
</organism>
<keyword evidence="4 7" id="KW-0812">Transmembrane</keyword>
<proteinExistence type="inferred from homology"/>